<protein>
    <recommendedName>
        <fullName evidence="4">DUF1834 family protein</fullName>
    </recommendedName>
</protein>
<organism evidence="2 3">
    <name type="scientific">Xanthobacter autotrophicus (strain ATCC BAA-1158 / Py2)</name>
    <dbReference type="NCBI Taxonomy" id="78245"/>
    <lineage>
        <taxon>Bacteria</taxon>
        <taxon>Pseudomonadati</taxon>
        <taxon>Pseudomonadota</taxon>
        <taxon>Alphaproteobacteria</taxon>
        <taxon>Hyphomicrobiales</taxon>
        <taxon>Xanthobacteraceae</taxon>
        <taxon>Xanthobacter</taxon>
    </lineage>
</organism>
<dbReference type="Proteomes" id="UP000002417">
    <property type="component" value="Chromosome"/>
</dbReference>
<dbReference type="EMBL" id="CP000781">
    <property type="protein sequence ID" value="ABS69713.1"/>
    <property type="molecule type" value="Genomic_DNA"/>
</dbReference>
<evidence type="ECO:0000313" key="3">
    <source>
        <dbReference type="Proteomes" id="UP000002417"/>
    </source>
</evidence>
<accession>A7INW7</accession>
<keyword evidence="3" id="KW-1185">Reference proteome</keyword>
<feature type="region of interest" description="Disordered" evidence="1">
    <location>
        <begin position="176"/>
        <end position="196"/>
    </location>
</feature>
<name>A7INW7_XANP2</name>
<dbReference type="STRING" id="78245.Xaut_4492"/>
<reference evidence="2 3" key="1">
    <citation type="submission" date="2007-07" db="EMBL/GenBank/DDBJ databases">
        <title>Complete sequence of chromosome of Xanthobacter autotrophicus Py2.</title>
        <authorList>
            <consortium name="US DOE Joint Genome Institute"/>
            <person name="Copeland A."/>
            <person name="Lucas S."/>
            <person name="Lapidus A."/>
            <person name="Barry K."/>
            <person name="Glavina del Rio T."/>
            <person name="Hammon N."/>
            <person name="Israni S."/>
            <person name="Dalin E."/>
            <person name="Tice H."/>
            <person name="Pitluck S."/>
            <person name="Sims D."/>
            <person name="Brettin T."/>
            <person name="Bruce D."/>
            <person name="Detter J.C."/>
            <person name="Han C."/>
            <person name="Tapia R."/>
            <person name="Brainard J."/>
            <person name="Schmutz J."/>
            <person name="Larimer F."/>
            <person name="Land M."/>
            <person name="Hauser L."/>
            <person name="Kyrpides N."/>
            <person name="Kim E."/>
            <person name="Ensigns S.A."/>
            <person name="Richardson P."/>
        </authorList>
    </citation>
    <scope>NUCLEOTIDE SEQUENCE [LARGE SCALE GENOMIC DNA]</scope>
    <source>
        <strain evidence="3">ATCC BAA-1158 / Py2</strain>
    </source>
</reference>
<proteinExistence type="predicted"/>
<evidence type="ECO:0000256" key="1">
    <source>
        <dbReference type="SAM" id="MobiDB-lite"/>
    </source>
</evidence>
<dbReference type="AlphaFoldDB" id="A7INW7"/>
<dbReference type="eggNOG" id="COG5003">
    <property type="taxonomic scope" value="Bacteria"/>
</dbReference>
<dbReference type="OrthoDB" id="8419346at2"/>
<evidence type="ECO:0008006" key="4">
    <source>
        <dbReference type="Google" id="ProtNLM"/>
    </source>
</evidence>
<dbReference type="KEGG" id="xau:Xaut_4492"/>
<gene>
    <name evidence="2" type="ordered locus">Xaut_4492</name>
</gene>
<sequence length="196" mass="21063">MPALDPISEIHRAIEPLLRPYFERGIWVIEPVPFPMSLDEFKRLMRATPWIGIAWREFAVDTNAGRSLMGQHQLALTIVAKNAAGLDGRFFGDRLSPGLYPSLVTAAAVLHGKTLPDIGTLNVTRAGQSYAEGYGDLGAVVGLIELSVRTKFGDVLGAVEAAPDFARLVSSFELQPPADGREPVTDTIDLPGASAP</sequence>
<evidence type="ECO:0000313" key="2">
    <source>
        <dbReference type="EMBL" id="ABS69713.1"/>
    </source>
</evidence>
<dbReference type="HOGENOM" id="CLU_1389745_0_0_5"/>